<gene>
    <name evidence="1" type="ORF">DVH24_030756</name>
</gene>
<dbReference type="Proteomes" id="UP000290289">
    <property type="component" value="Chromosome 17"/>
</dbReference>
<proteinExistence type="predicted"/>
<evidence type="ECO:0000313" key="2">
    <source>
        <dbReference type="Proteomes" id="UP000290289"/>
    </source>
</evidence>
<dbReference type="AlphaFoldDB" id="A0A498HHN8"/>
<protein>
    <recommendedName>
        <fullName evidence="3">Protein kinase domain-containing protein</fullName>
    </recommendedName>
</protein>
<evidence type="ECO:0000313" key="1">
    <source>
        <dbReference type="EMBL" id="RXH68423.1"/>
    </source>
</evidence>
<reference evidence="1 2" key="1">
    <citation type="submission" date="2018-10" db="EMBL/GenBank/DDBJ databases">
        <title>A high-quality apple genome assembly.</title>
        <authorList>
            <person name="Hu J."/>
        </authorList>
    </citation>
    <scope>NUCLEOTIDE SEQUENCE [LARGE SCALE GENOMIC DNA]</scope>
    <source>
        <strain evidence="2">cv. HFTH1</strain>
        <tissue evidence="1">Young leaf</tissue>
    </source>
</reference>
<evidence type="ECO:0008006" key="3">
    <source>
        <dbReference type="Google" id="ProtNLM"/>
    </source>
</evidence>
<accession>A0A498HHN8</accession>
<name>A0A498HHN8_MALDO</name>
<dbReference type="Gene3D" id="3.30.200.20">
    <property type="entry name" value="Phosphorylase Kinase, domain 1"/>
    <property type="match status" value="2"/>
</dbReference>
<sequence>MQIDEHVQREIMNYRSLDHPNIIRSKEMDEHVQGEIKNHRSLKNPNIIRFSEVSDHKLFSFCILRG</sequence>
<dbReference type="EMBL" id="RDQH01000343">
    <property type="protein sequence ID" value="RXH68423.1"/>
    <property type="molecule type" value="Genomic_DNA"/>
</dbReference>
<keyword evidence="2" id="KW-1185">Reference proteome</keyword>
<comment type="caution">
    <text evidence="1">The sequence shown here is derived from an EMBL/GenBank/DDBJ whole genome shotgun (WGS) entry which is preliminary data.</text>
</comment>
<organism evidence="1 2">
    <name type="scientific">Malus domestica</name>
    <name type="common">Apple</name>
    <name type="synonym">Pyrus malus</name>
    <dbReference type="NCBI Taxonomy" id="3750"/>
    <lineage>
        <taxon>Eukaryota</taxon>
        <taxon>Viridiplantae</taxon>
        <taxon>Streptophyta</taxon>
        <taxon>Embryophyta</taxon>
        <taxon>Tracheophyta</taxon>
        <taxon>Spermatophyta</taxon>
        <taxon>Magnoliopsida</taxon>
        <taxon>eudicotyledons</taxon>
        <taxon>Gunneridae</taxon>
        <taxon>Pentapetalae</taxon>
        <taxon>rosids</taxon>
        <taxon>fabids</taxon>
        <taxon>Rosales</taxon>
        <taxon>Rosaceae</taxon>
        <taxon>Amygdaloideae</taxon>
        <taxon>Maleae</taxon>
        <taxon>Malus</taxon>
    </lineage>
</organism>